<sequence length="951" mass="106062">MQAALSIASPVLPSNPSKSFARLTSVPPKLTGSLAARFTPVKATPGASDTPVVDYSSSNSVFPAEACETIGGEACLADIYPEARLQEEERNDKAKVVSENVDREYLEYTETKTVFREEACDDLGGEFCEPEYQKGSTKATNTLQAFASLRASPPPKLPLNVENFIDAHIVKTGFNPGTCRSNFRVNNFLNRGELSEARELFDQMSHKNTISTNMMISGYVKSGNLSCARELFHGMIERTVVTWTILIGGYSQCDQFREAYKLFAEMLRWGTEPDYITFATLLSGCSDSETMNEVAQVHSHIIKLGYHATLMACNSLVDAYCKTCQLDLAFQLFKEMPERDSVTLNALMTGFSRDGRNEDAVKLFMDMQHLGLKPSDFTFAAVLSAGIGLDDIVFGQQVHAFVVKTNFAWNVFVGNALLDFYSKHGHVLDSRKLFDEMPELDGVSYNVIITAYAWDGQLKKCLDLFRELQFTRFDRRQFPFATLLSIASNTLDLETGRQIHSQAVVSKADSEVLVGNSLVDMYAKCGRFEEAKQIFAKLAHKSTVPWTAMISGCVQKGLHEEGLKLFNEMRRTNVSADQATFASILSACANLASLLLGKQLHSVVIRSGFMSNVFSGSAVVDMYAKCGSFRDAVQSFREMPERNSVSWNALISAYAQNGEGEGALMSFEEMIQSGFQPDSVSFLSVLTACSHCGLVDEASRYFNYMTEVCRLVPKGPHYASMVNVLCRSGRFDEAEKLMAQMPFEPDEIMWSSVLNSCKIHKNQELAKKAADQLFNMEELRDAAPYVSMSNIYAAAGQWESVGKVKKAMRDRGVKKVPAYSWVEIKHKIHVFSANDKSHPQMRKITRKIDMLMMQMEKEGYKPDTSCALHNVDEEIKVESLKYHSERLAIAFALISTPEGSPILVMKNLRACTDCHAAIKLISKIAAREITVRDSSRFHHFRDGFCSCGDYW</sequence>
<dbReference type="OrthoDB" id="1882346at2759"/>
<dbReference type="Pfam" id="PF14432">
    <property type="entry name" value="DYW_deaminase"/>
    <property type="match status" value="1"/>
</dbReference>
<dbReference type="Pfam" id="PF13041">
    <property type="entry name" value="PPR_2"/>
    <property type="match status" value="4"/>
</dbReference>
<feature type="repeat" description="PPR" evidence="3">
    <location>
        <begin position="239"/>
        <end position="273"/>
    </location>
</feature>
<dbReference type="GO" id="GO:0009451">
    <property type="term" value="P:RNA modification"/>
    <property type="evidence" value="ECO:0007669"/>
    <property type="project" value="InterPro"/>
</dbReference>
<accession>A0A6A1UJ33</accession>
<dbReference type="GO" id="GO:0003723">
    <property type="term" value="F:RNA binding"/>
    <property type="evidence" value="ECO:0007669"/>
    <property type="project" value="InterPro"/>
</dbReference>
<gene>
    <name evidence="5" type="ORF">CJ030_MR0G013095</name>
</gene>
<feature type="domain" description="DYW" evidence="4">
    <location>
        <begin position="859"/>
        <end position="951"/>
    </location>
</feature>
<dbReference type="PANTHER" id="PTHR47926:SF475">
    <property type="entry name" value="DYW DOMAIN-CONTAINING PROTEIN"/>
    <property type="match status" value="1"/>
</dbReference>
<comment type="similarity">
    <text evidence="1">Belongs to the PPR family. PCMP-H subfamily.</text>
</comment>
<evidence type="ECO:0000313" key="6">
    <source>
        <dbReference type="Proteomes" id="UP000516437"/>
    </source>
</evidence>
<feature type="repeat" description="PPR" evidence="3">
    <location>
        <begin position="208"/>
        <end position="238"/>
    </location>
</feature>
<dbReference type="Pfam" id="PF07207">
    <property type="entry name" value="Lir1"/>
    <property type="match status" value="1"/>
</dbReference>
<dbReference type="Pfam" id="PF20431">
    <property type="entry name" value="E_motif"/>
    <property type="match status" value="1"/>
</dbReference>
<dbReference type="FunFam" id="1.25.40.10:FF:000958">
    <property type="entry name" value="Pentatricopeptide repeat-containing protein At4g39530"/>
    <property type="match status" value="1"/>
</dbReference>
<dbReference type="FunFam" id="1.25.40.10:FF:000957">
    <property type="entry name" value="Pentatricopeptide repeat-containing protein At4g39530"/>
    <property type="match status" value="1"/>
</dbReference>
<feature type="repeat" description="PPR" evidence="3">
    <location>
        <begin position="714"/>
        <end position="744"/>
    </location>
</feature>
<feature type="repeat" description="PPR" evidence="3">
    <location>
        <begin position="542"/>
        <end position="576"/>
    </location>
</feature>
<dbReference type="InterPro" id="IPR002885">
    <property type="entry name" value="PPR_rpt"/>
</dbReference>
<evidence type="ECO:0000259" key="4">
    <source>
        <dbReference type="Pfam" id="PF14432"/>
    </source>
</evidence>
<dbReference type="InterPro" id="IPR011990">
    <property type="entry name" value="TPR-like_helical_dom_sf"/>
</dbReference>
<proteinExistence type="inferred from homology"/>
<name>A0A6A1UJ33_9ROSI</name>
<evidence type="ECO:0000313" key="5">
    <source>
        <dbReference type="EMBL" id="KAB1199807.1"/>
    </source>
</evidence>
<dbReference type="AlphaFoldDB" id="A0A6A1UJ33"/>
<evidence type="ECO:0000256" key="2">
    <source>
        <dbReference type="ARBA" id="ARBA00022737"/>
    </source>
</evidence>
<dbReference type="Proteomes" id="UP000516437">
    <property type="component" value="Unassembled WGS sequence"/>
</dbReference>
<dbReference type="FunFam" id="1.25.40.10:FF:000031">
    <property type="entry name" value="Pentatricopeptide repeat-containing protein mitochondrial"/>
    <property type="match status" value="1"/>
</dbReference>
<keyword evidence="2" id="KW-0677">Repeat</keyword>
<keyword evidence="6" id="KW-1185">Reference proteome</keyword>
<evidence type="ECO:0000256" key="1">
    <source>
        <dbReference type="ARBA" id="ARBA00006643"/>
    </source>
</evidence>
<feature type="repeat" description="PPR" evidence="3">
    <location>
        <begin position="340"/>
        <end position="374"/>
    </location>
</feature>
<dbReference type="PROSITE" id="PS51375">
    <property type="entry name" value="PPR"/>
    <property type="match status" value="8"/>
</dbReference>
<dbReference type="EMBL" id="RXIC02000413">
    <property type="protein sequence ID" value="KAB1199807.1"/>
    <property type="molecule type" value="Genomic_DNA"/>
</dbReference>
<dbReference type="FunFam" id="1.25.40.10:FF:001404">
    <property type="entry name" value="Putative pentatricopeptide repeat-containing protein"/>
    <property type="match status" value="1"/>
</dbReference>
<reference evidence="5 6" key="1">
    <citation type="journal article" date="2019" name="Plant Biotechnol. J.">
        <title>The red bayberry genome and genetic basis of sex determination.</title>
        <authorList>
            <person name="Jia H.M."/>
            <person name="Jia H.J."/>
            <person name="Cai Q.L."/>
            <person name="Wang Y."/>
            <person name="Zhao H.B."/>
            <person name="Yang W.F."/>
            <person name="Wang G.Y."/>
            <person name="Li Y.H."/>
            <person name="Zhan D.L."/>
            <person name="Shen Y.T."/>
            <person name="Niu Q.F."/>
            <person name="Chang L."/>
            <person name="Qiu J."/>
            <person name="Zhao L."/>
            <person name="Xie H.B."/>
            <person name="Fu W.Y."/>
            <person name="Jin J."/>
            <person name="Li X.W."/>
            <person name="Jiao Y."/>
            <person name="Zhou C.C."/>
            <person name="Tu T."/>
            <person name="Chai C.Y."/>
            <person name="Gao J.L."/>
            <person name="Fan L.J."/>
            <person name="van de Weg E."/>
            <person name="Wang J.Y."/>
            <person name="Gao Z.S."/>
        </authorList>
    </citation>
    <scope>NUCLEOTIDE SEQUENCE [LARGE SCALE GENOMIC DNA]</scope>
    <source>
        <tissue evidence="5">Leaves</tissue>
    </source>
</reference>
<dbReference type="NCBIfam" id="TIGR00756">
    <property type="entry name" value="PPR"/>
    <property type="match status" value="7"/>
</dbReference>
<dbReference type="GO" id="GO:0009507">
    <property type="term" value="C:chloroplast"/>
    <property type="evidence" value="ECO:0007669"/>
    <property type="project" value="InterPro"/>
</dbReference>
<dbReference type="Gene3D" id="1.25.40.10">
    <property type="entry name" value="Tetratricopeptide repeat domain"/>
    <property type="match status" value="6"/>
</dbReference>
<feature type="repeat" description="PPR" evidence="3">
    <location>
        <begin position="441"/>
        <end position="475"/>
    </location>
</feature>
<protein>
    <recommendedName>
        <fullName evidence="4">DYW domain-containing protein</fullName>
    </recommendedName>
</protein>
<organism evidence="5 6">
    <name type="scientific">Morella rubra</name>
    <name type="common">Chinese bayberry</name>
    <dbReference type="NCBI Taxonomy" id="262757"/>
    <lineage>
        <taxon>Eukaryota</taxon>
        <taxon>Viridiplantae</taxon>
        <taxon>Streptophyta</taxon>
        <taxon>Embryophyta</taxon>
        <taxon>Tracheophyta</taxon>
        <taxon>Spermatophyta</taxon>
        <taxon>Magnoliopsida</taxon>
        <taxon>eudicotyledons</taxon>
        <taxon>Gunneridae</taxon>
        <taxon>Pentapetalae</taxon>
        <taxon>rosids</taxon>
        <taxon>fabids</taxon>
        <taxon>Fagales</taxon>
        <taxon>Myricaceae</taxon>
        <taxon>Morella</taxon>
    </lineage>
</organism>
<dbReference type="InterPro" id="IPR032867">
    <property type="entry name" value="DYW_dom"/>
</dbReference>
<feature type="repeat" description="PPR" evidence="3">
    <location>
        <begin position="309"/>
        <end position="339"/>
    </location>
</feature>
<dbReference type="InterPro" id="IPR046960">
    <property type="entry name" value="PPR_At4g14850-like_plant"/>
</dbReference>
<dbReference type="FunFam" id="1.25.40.10:FF:001790">
    <property type="entry name" value="Putative pentatricopeptide repeat-containing protein At2g01510"/>
    <property type="match status" value="1"/>
</dbReference>
<dbReference type="GO" id="GO:0008270">
    <property type="term" value="F:zinc ion binding"/>
    <property type="evidence" value="ECO:0007669"/>
    <property type="project" value="InterPro"/>
</dbReference>
<dbReference type="Pfam" id="PF01535">
    <property type="entry name" value="PPR"/>
    <property type="match status" value="6"/>
</dbReference>
<comment type="caution">
    <text evidence="5">The sequence shown here is derived from an EMBL/GenBank/DDBJ whole genome shotgun (WGS) entry which is preliminary data.</text>
</comment>
<dbReference type="InterPro" id="IPR046848">
    <property type="entry name" value="E_motif"/>
</dbReference>
<dbReference type="PANTHER" id="PTHR47926">
    <property type="entry name" value="PENTATRICOPEPTIDE REPEAT-CONTAINING PROTEIN"/>
    <property type="match status" value="1"/>
</dbReference>
<feature type="repeat" description="PPR" evidence="3">
    <location>
        <begin position="643"/>
        <end position="677"/>
    </location>
</feature>
<evidence type="ECO:0000256" key="3">
    <source>
        <dbReference type="PROSITE-ProRule" id="PRU00708"/>
    </source>
</evidence>
<dbReference type="InterPro" id="IPR009856">
    <property type="entry name" value="Lir1"/>
</dbReference>